<keyword evidence="5" id="KW-1185">Reference proteome</keyword>
<keyword evidence="2" id="KW-1208">Phospholipid metabolism</keyword>
<dbReference type="AlphaFoldDB" id="A0A183F4M4"/>
<dbReference type="OrthoDB" id="3649325at2759"/>
<dbReference type="Proteomes" id="UP000050761">
    <property type="component" value="Unassembled WGS sequence"/>
</dbReference>
<protein>
    <submittedName>
        <fullName evidence="6">Choline/ethanolamine kinase</fullName>
    </submittedName>
</protein>
<name>A0A183F4M4_HELPZ</name>
<evidence type="ECO:0000313" key="4">
    <source>
        <dbReference type="EMBL" id="VDO19499.1"/>
    </source>
</evidence>
<dbReference type="SUPFAM" id="SSF56112">
    <property type="entry name" value="Protein kinase-like (PK-like)"/>
    <property type="match status" value="1"/>
</dbReference>
<keyword evidence="1" id="KW-0444">Lipid biosynthesis</keyword>
<evidence type="ECO:0000313" key="6">
    <source>
        <dbReference type="WBParaSite" id="HPBE_0000111601-mRNA-1"/>
    </source>
</evidence>
<organism evidence="5 6">
    <name type="scientific">Heligmosomoides polygyrus</name>
    <name type="common">Parasitic roundworm</name>
    <dbReference type="NCBI Taxonomy" id="6339"/>
    <lineage>
        <taxon>Eukaryota</taxon>
        <taxon>Metazoa</taxon>
        <taxon>Ecdysozoa</taxon>
        <taxon>Nematoda</taxon>
        <taxon>Chromadorea</taxon>
        <taxon>Rhabditida</taxon>
        <taxon>Rhabditina</taxon>
        <taxon>Rhabditomorpha</taxon>
        <taxon>Strongyloidea</taxon>
        <taxon>Heligmosomidae</taxon>
        <taxon>Heligmosomoides</taxon>
    </lineage>
</organism>
<accession>A0A3P7THA6</accession>
<dbReference type="EMBL" id="UZAH01001093">
    <property type="protein sequence ID" value="VDO19499.1"/>
    <property type="molecule type" value="Genomic_DNA"/>
</dbReference>
<dbReference type="Gene3D" id="3.90.1200.10">
    <property type="match status" value="1"/>
</dbReference>
<evidence type="ECO:0000256" key="2">
    <source>
        <dbReference type="ARBA" id="ARBA00023264"/>
    </source>
</evidence>
<reference evidence="4 5" key="1">
    <citation type="submission" date="2018-11" db="EMBL/GenBank/DDBJ databases">
        <authorList>
            <consortium name="Pathogen Informatics"/>
        </authorList>
    </citation>
    <scope>NUCLEOTIDE SEQUENCE [LARGE SCALE GENOMIC DNA]</scope>
</reference>
<dbReference type="GO" id="GO:0004305">
    <property type="term" value="F:ethanolamine kinase activity"/>
    <property type="evidence" value="ECO:0007669"/>
    <property type="project" value="TreeGrafter"/>
</dbReference>
<sequence>MMRFQDTFSKFDPNVLDSSILDKARDLCAQYLANGYGPKLLAIFPGGRIEEFIPSRNPRKEEYISERYLPTIATLLAKVNNIEMPLPKSPQYVPILRSWLERCYKNGAQAIHLKRTAIHDDVKFPEMVTMDDIEKEFLEIQKVLRDQKSPSVFCHNDMVPSNVLLRDPTGNGSGEQCAVECNQIVLIDYEFGFYNYRGIEIANTVAEFGMTYGVEEHPHYTVDLKLMEDEGLAQTFCGAYLDQLYKDHDSEEKLKIHQLTGDWDEDLKTLLLEARRFLPIQHFFWAIWNIICVQELGDSILDMDFSAHLKERLIMYYHFKANMYKF</sequence>
<evidence type="ECO:0000313" key="5">
    <source>
        <dbReference type="Proteomes" id="UP000050761"/>
    </source>
</evidence>
<keyword evidence="1" id="KW-0443">Lipid metabolism</keyword>
<keyword evidence="1" id="KW-0594">Phospholipid biosynthesis</keyword>
<accession>A0A183F4M4</accession>
<reference evidence="6" key="2">
    <citation type="submission" date="2019-09" db="UniProtKB">
        <authorList>
            <consortium name="WormBaseParasite"/>
        </authorList>
    </citation>
    <scope>IDENTIFICATION</scope>
</reference>
<dbReference type="PANTHER" id="PTHR22603:SF93">
    <property type="entry name" value="RE24176P"/>
    <property type="match status" value="1"/>
</dbReference>
<gene>
    <name evidence="4" type="ORF">HPBE_LOCUS1117</name>
</gene>
<dbReference type="GO" id="GO:0004103">
    <property type="term" value="F:choline kinase activity"/>
    <property type="evidence" value="ECO:0007669"/>
    <property type="project" value="TreeGrafter"/>
</dbReference>
<proteinExistence type="inferred from homology"/>
<dbReference type="GO" id="GO:0005737">
    <property type="term" value="C:cytoplasm"/>
    <property type="evidence" value="ECO:0007669"/>
    <property type="project" value="TreeGrafter"/>
</dbReference>
<dbReference type="Pfam" id="PF01633">
    <property type="entry name" value="Choline_kinase"/>
    <property type="match status" value="1"/>
</dbReference>
<dbReference type="InterPro" id="IPR011009">
    <property type="entry name" value="Kinase-like_dom_sf"/>
</dbReference>
<dbReference type="GO" id="GO:0006646">
    <property type="term" value="P:phosphatidylethanolamine biosynthetic process"/>
    <property type="evidence" value="ECO:0007669"/>
    <property type="project" value="TreeGrafter"/>
</dbReference>
<evidence type="ECO:0000256" key="1">
    <source>
        <dbReference type="ARBA" id="ARBA00023209"/>
    </source>
</evidence>
<dbReference type="WBParaSite" id="HPBE_0000111601-mRNA-1">
    <property type="protein sequence ID" value="HPBE_0000111601-mRNA-1"/>
    <property type="gene ID" value="HPBE_0000111601"/>
</dbReference>
<comment type="similarity">
    <text evidence="3">Belongs to the choline/ethanolamine kinase family.</text>
</comment>
<evidence type="ECO:0000256" key="3">
    <source>
        <dbReference type="ARBA" id="ARBA00038211"/>
    </source>
</evidence>
<dbReference type="PANTHER" id="PTHR22603">
    <property type="entry name" value="CHOLINE/ETHANOALAMINE KINASE"/>
    <property type="match status" value="1"/>
</dbReference>